<dbReference type="GO" id="GO:0005524">
    <property type="term" value="F:ATP binding"/>
    <property type="evidence" value="ECO:0007669"/>
    <property type="project" value="UniProtKB-KW"/>
</dbReference>
<dbReference type="InterPro" id="IPR007421">
    <property type="entry name" value="Schlafen_AlbA_2_dom"/>
</dbReference>
<keyword evidence="3" id="KW-1185">Reference proteome</keyword>
<keyword evidence="2" id="KW-0547">Nucleotide-binding</keyword>
<evidence type="ECO:0000313" key="3">
    <source>
        <dbReference type="Proteomes" id="UP000275069"/>
    </source>
</evidence>
<proteinExistence type="predicted"/>
<sequence length="413" mass="44971">MSFTALHRALGLPPGPLTNDVLDAAVSAQVVETHDLDWKSELPPVSGISQTDVPKDVAAMANSGGGVIIYGVRESQKAATERIDAGEFTEIHERAYRSAAVTAISPPIFGLEIHRLGEDPHAVAVVVPPSIDGPHLIYKNDLFGAPIRNDADTAWMKERQIEAMYRARFDERLHVTQATDSLYAEAAGYHDTSAHALFVAVATPRIPNVSHRLSRDDARRIYRDAQKIALTYSRNVGVHPLEKIEILNPRTGLRRWVADTAPTGEANWQEARASVHHDGSVSLVAAVGGHRKTATEYFGGHEVEARGIECAVADFSALVRAASSVSDLSEYDVRVGIEWSGIGDLRFLENDAQGNAFDSTARALRIFSPVRTTLIASESARDFHGQVYQLAEDCVNQAGISHLHVLDPVPEEE</sequence>
<reference evidence="2 3" key="1">
    <citation type="submission" date="2018-09" db="EMBL/GenBank/DDBJ databases">
        <title>Genome sequencing of strain 2DFW10M-5.</title>
        <authorList>
            <person name="Heo J."/>
            <person name="Kim S.-J."/>
            <person name="Kwon S.-W."/>
        </authorList>
    </citation>
    <scope>NUCLEOTIDE SEQUENCE [LARGE SCALE GENOMIC DNA]</scope>
    <source>
        <strain evidence="2 3">2DFW10M-5</strain>
    </source>
</reference>
<dbReference type="AlphaFoldDB" id="A0A387BWZ2"/>
<gene>
    <name evidence="2" type="ORF">D7I44_10280</name>
</gene>
<dbReference type="Pfam" id="PF04326">
    <property type="entry name" value="SLFN_AlbA_2"/>
    <property type="match status" value="1"/>
</dbReference>
<evidence type="ECO:0000259" key="1">
    <source>
        <dbReference type="Pfam" id="PF04326"/>
    </source>
</evidence>
<evidence type="ECO:0000313" key="2">
    <source>
        <dbReference type="EMBL" id="AYG05367.1"/>
    </source>
</evidence>
<organism evidence="2 3">
    <name type="scientific">Gryllotalpicola protaetiae</name>
    <dbReference type="NCBI Taxonomy" id="2419771"/>
    <lineage>
        <taxon>Bacteria</taxon>
        <taxon>Bacillati</taxon>
        <taxon>Actinomycetota</taxon>
        <taxon>Actinomycetes</taxon>
        <taxon>Micrococcales</taxon>
        <taxon>Microbacteriaceae</taxon>
        <taxon>Gryllotalpicola</taxon>
    </lineage>
</organism>
<accession>A0A387BWZ2</accession>
<keyword evidence="2" id="KW-0067">ATP-binding</keyword>
<name>A0A387BWZ2_9MICO</name>
<dbReference type="OrthoDB" id="3188432at2"/>
<feature type="domain" description="Schlafen AlbA-2" evidence="1">
    <location>
        <begin position="32"/>
        <end position="152"/>
    </location>
</feature>
<dbReference type="InterPro" id="IPR038461">
    <property type="entry name" value="Schlafen_AlbA_2_dom_sf"/>
</dbReference>
<dbReference type="EMBL" id="CP032624">
    <property type="protein sequence ID" value="AYG05367.1"/>
    <property type="molecule type" value="Genomic_DNA"/>
</dbReference>
<protein>
    <submittedName>
        <fullName evidence="2">ATP-binding protein</fullName>
    </submittedName>
</protein>
<dbReference type="Proteomes" id="UP000275069">
    <property type="component" value="Chromosome"/>
</dbReference>
<dbReference type="Gene3D" id="3.30.950.30">
    <property type="entry name" value="Schlafen, AAA domain"/>
    <property type="match status" value="1"/>
</dbReference>
<dbReference type="KEGG" id="gry:D7I44_10280"/>